<dbReference type="Proteomes" id="UP001178322">
    <property type="component" value="Chromosome"/>
</dbReference>
<dbReference type="RefSeq" id="WP_283869320.1">
    <property type="nucleotide sequence ID" value="NZ_CP045835.1"/>
</dbReference>
<reference evidence="1 3" key="1">
    <citation type="submission" date="2019-11" db="EMBL/GenBank/DDBJ databases">
        <title>Whole Genome Sequencing and Comparative Genomic Analyses of Lysinibacillus pakistanensis LZH-9, a Halotolerant Strain with Excellent COD Removal Capability.</title>
        <authorList>
            <person name="Zhou H."/>
        </authorList>
    </citation>
    <scope>NUCLEOTIDE SEQUENCE [LARGE SCALE GENOMIC DNA]</scope>
    <source>
        <strain evidence="1 3">LZH-9</strain>
    </source>
</reference>
<name>A0AAX3WS59_9BACI</name>
<reference evidence="2" key="2">
    <citation type="submission" date="2023-05" db="EMBL/GenBank/DDBJ databases">
        <title>Comparative genomics of Bacillaceae isolates and their secondary metabolite potential.</title>
        <authorList>
            <person name="Song L."/>
            <person name="Nielsen L.J."/>
            <person name="Mohite O."/>
            <person name="Xu X."/>
            <person name="Weber T."/>
            <person name="Kovacs A.T."/>
        </authorList>
    </citation>
    <scope>NUCLEOTIDE SEQUENCE</scope>
    <source>
        <strain evidence="2">LY1</strain>
    </source>
</reference>
<evidence type="ECO:0000313" key="4">
    <source>
        <dbReference type="Proteomes" id="UP001178322"/>
    </source>
</evidence>
<accession>A0AAX3WS59</accession>
<dbReference type="EMBL" id="CP045835">
    <property type="protein sequence ID" value="QGG52876.1"/>
    <property type="molecule type" value="Genomic_DNA"/>
</dbReference>
<dbReference type="EMBL" id="CP126101">
    <property type="protein sequence ID" value="WHY50675.1"/>
    <property type="molecule type" value="Genomic_DNA"/>
</dbReference>
<proteinExistence type="predicted"/>
<evidence type="ECO:0000313" key="1">
    <source>
        <dbReference type="EMBL" id="QGG52876.1"/>
    </source>
</evidence>
<keyword evidence="3" id="KW-1185">Reference proteome</keyword>
<evidence type="ECO:0000313" key="3">
    <source>
        <dbReference type="Proteomes" id="UP000373269"/>
    </source>
</evidence>
<sequence length="63" mass="6883">MNYTKPTIIEFGNAENVIKGCAGWGTESLVFNSSDSQYRWIYSGGGKLCICTSLDGTKCKPQL</sequence>
<organism evidence="2 4">
    <name type="scientific">Lysinibacillus pakistanensis</name>
    <dbReference type="NCBI Taxonomy" id="759811"/>
    <lineage>
        <taxon>Bacteria</taxon>
        <taxon>Bacillati</taxon>
        <taxon>Bacillota</taxon>
        <taxon>Bacilli</taxon>
        <taxon>Bacillales</taxon>
        <taxon>Bacillaceae</taxon>
        <taxon>Lysinibacillus</taxon>
    </lineage>
</organism>
<dbReference type="AlphaFoldDB" id="A0AAX3WS59"/>
<dbReference type="Proteomes" id="UP000373269">
    <property type="component" value="Chromosome"/>
</dbReference>
<evidence type="ECO:0000313" key="2">
    <source>
        <dbReference type="EMBL" id="WHY50675.1"/>
    </source>
</evidence>
<gene>
    <name evidence="1" type="ORF">GDS87_19090</name>
    <name evidence="2" type="ORF">QNH24_20650</name>
</gene>
<protein>
    <submittedName>
        <fullName evidence="2">Uncharacterized protein</fullName>
    </submittedName>
</protein>